<evidence type="ECO:0000259" key="23">
    <source>
        <dbReference type="Pfam" id="PF13086"/>
    </source>
</evidence>
<keyword evidence="11" id="KW-0347">Helicase</keyword>
<keyword evidence="16 21" id="KW-0407">Ion channel</keyword>
<keyword evidence="7" id="KW-0963">Cytoplasm</keyword>
<evidence type="ECO:0000256" key="20">
    <source>
        <dbReference type="PIRSR" id="PIRSR600990-52"/>
    </source>
</evidence>
<evidence type="ECO:0000256" key="8">
    <source>
        <dbReference type="ARBA" id="ARBA00022692"/>
    </source>
</evidence>
<dbReference type="CDD" id="cd18078">
    <property type="entry name" value="DEXXQc_Mov10L1"/>
    <property type="match status" value="1"/>
</dbReference>
<feature type="region of interest" description="Disordered" evidence="22">
    <location>
        <begin position="734"/>
        <end position="760"/>
    </location>
</feature>
<dbReference type="FunFam" id="3.40.50.300:FF:000999">
    <property type="entry name" value="Mov10 like RISC complex RNA helicase 1"/>
    <property type="match status" value="1"/>
</dbReference>
<keyword evidence="10" id="KW-0378">Hydrolase</keyword>
<evidence type="ECO:0000256" key="15">
    <source>
        <dbReference type="ARBA" id="ARBA00023136"/>
    </source>
</evidence>
<evidence type="ECO:0000256" key="13">
    <source>
        <dbReference type="ARBA" id="ARBA00022989"/>
    </source>
</evidence>
<comment type="caution">
    <text evidence="25">The sequence shown here is derived from an EMBL/GenBank/DDBJ whole genome shotgun (WGS) entry which is preliminary data.</text>
</comment>
<feature type="region of interest" description="Disordered" evidence="22">
    <location>
        <begin position="454"/>
        <end position="510"/>
    </location>
</feature>
<keyword evidence="4 21" id="KW-0813">Transport</keyword>
<comment type="similarity">
    <text evidence="3">Belongs to the DNA2/NAM7 helicase family. SDE3 subfamily.</text>
</comment>
<dbReference type="GO" id="GO:0005737">
    <property type="term" value="C:cytoplasm"/>
    <property type="evidence" value="ECO:0007669"/>
    <property type="project" value="UniProtKB-SubCell"/>
</dbReference>
<dbReference type="GO" id="GO:0005921">
    <property type="term" value="C:gap junction"/>
    <property type="evidence" value="ECO:0007669"/>
    <property type="project" value="UniProtKB-UniRule"/>
</dbReference>
<evidence type="ECO:0000256" key="3">
    <source>
        <dbReference type="ARBA" id="ARBA00005601"/>
    </source>
</evidence>
<feature type="transmembrane region" description="Helical" evidence="21">
    <location>
        <begin position="1443"/>
        <end position="1460"/>
    </location>
</feature>
<evidence type="ECO:0000256" key="7">
    <source>
        <dbReference type="ARBA" id="ARBA00022490"/>
    </source>
</evidence>
<feature type="non-terminal residue" evidence="25">
    <location>
        <position position="2044"/>
    </location>
</feature>
<evidence type="ECO:0000256" key="14">
    <source>
        <dbReference type="ARBA" id="ARBA00023065"/>
    </source>
</evidence>
<keyword evidence="8 21" id="KW-0812">Transmembrane</keyword>
<dbReference type="InterPro" id="IPR027417">
    <property type="entry name" value="P-loop_NTPase"/>
</dbReference>
<dbReference type="PANTHER" id="PTHR45418">
    <property type="entry name" value="CANCER/TESTIS ANTIGEN 55"/>
    <property type="match status" value="1"/>
</dbReference>
<keyword evidence="12" id="KW-0067">ATP-binding</keyword>
<feature type="transmembrane region" description="Helical" evidence="21">
    <location>
        <begin position="1513"/>
        <end position="1532"/>
    </location>
</feature>
<dbReference type="CDD" id="cd18808">
    <property type="entry name" value="SF1_C_Upf1"/>
    <property type="match status" value="1"/>
</dbReference>
<comment type="function">
    <text evidence="18">ATP-dependent RNA helicase required during spermatogenesis to repress transposable elements and prevent their mobilization, which is essential for germline integrity. Acts via the piRNA metabolic process, which mediates the repression of transposable elements during meiosis by forming complexes composed of piRNAs and Piwi proteins and governs the methylation and subsequent repression of transposons. Involved in the primary piRNA metabolic process. Specifically binds to piRNA precursors and promotes the generation of intermediate piRNA processing fragments that are subsequently loaded to Piwi proteins. Acts via its ATP-dependent RNA helicase activity: displays 5'-3' RNA unwinding activity and probably mediates unwinding and funneling of single-stranded piRNA precursor transcripts to the endonuclease that catalyzes the first cleavage step of piRNA processing to generate piRNA intermediate fragments that are subsequently loaded to Piwi proteins.</text>
</comment>
<feature type="domain" description="DNA2/NAM7 helicase-like C-terminal" evidence="24">
    <location>
        <begin position="1098"/>
        <end position="1311"/>
    </location>
</feature>
<comment type="function">
    <text evidence="21">Structural component of the gap junctions and the hemichannels.</text>
</comment>
<feature type="region of interest" description="Disordered" evidence="22">
    <location>
        <begin position="2020"/>
        <end position="2044"/>
    </location>
</feature>
<keyword evidence="20" id="KW-0325">Glycoprotein</keyword>
<evidence type="ECO:0000256" key="11">
    <source>
        <dbReference type="ARBA" id="ARBA00022806"/>
    </source>
</evidence>
<dbReference type="EMBL" id="JAAWVO010061782">
    <property type="protein sequence ID" value="MBN3322859.1"/>
    <property type="molecule type" value="Genomic_DNA"/>
</dbReference>
<dbReference type="GO" id="GO:0007283">
    <property type="term" value="P:spermatogenesis"/>
    <property type="evidence" value="ECO:0007669"/>
    <property type="project" value="UniProtKB-ARBA"/>
</dbReference>
<evidence type="ECO:0000313" key="25">
    <source>
        <dbReference type="EMBL" id="MBN3322859.1"/>
    </source>
</evidence>
<keyword evidence="6" id="KW-1003">Cell membrane</keyword>
<dbReference type="InterPro" id="IPR041677">
    <property type="entry name" value="DNA2/NAM7_AAA_11"/>
</dbReference>
<dbReference type="Pfam" id="PF00876">
    <property type="entry name" value="Innexin"/>
    <property type="match status" value="1"/>
</dbReference>
<evidence type="ECO:0000256" key="1">
    <source>
        <dbReference type="ARBA" id="ARBA00004496"/>
    </source>
</evidence>
<name>A0A8J7P001_ATRSP</name>
<feature type="domain" description="DNA2/NAM7 helicase helicase" evidence="23">
    <location>
        <begin position="1040"/>
        <end position="1087"/>
    </location>
</feature>
<protein>
    <recommendedName>
        <fullName evidence="21">Pannexin</fullName>
    </recommendedName>
</protein>
<keyword evidence="9" id="KW-0547">Nucleotide-binding</keyword>
<evidence type="ECO:0000259" key="24">
    <source>
        <dbReference type="Pfam" id="PF13087"/>
    </source>
</evidence>
<evidence type="ECO:0000256" key="19">
    <source>
        <dbReference type="ARBA" id="ARBA00066260"/>
    </source>
</evidence>
<dbReference type="PROSITE" id="PS51013">
    <property type="entry name" value="PANNEXIN"/>
    <property type="match status" value="1"/>
</dbReference>
<feature type="compositionally biased region" description="Basic and acidic residues" evidence="22">
    <location>
        <begin position="2025"/>
        <end position="2036"/>
    </location>
</feature>
<evidence type="ECO:0000256" key="16">
    <source>
        <dbReference type="ARBA" id="ARBA00023303"/>
    </source>
</evidence>
<keyword evidence="14 21" id="KW-0406">Ion transport</keyword>
<dbReference type="GO" id="GO:0034220">
    <property type="term" value="P:monoatomic ion transmembrane transport"/>
    <property type="evidence" value="ECO:0007669"/>
    <property type="project" value="UniProtKB-KW"/>
</dbReference>
<proteinExistence type="inferred from homology"/>
<evidence type="ECO:0000256" key="12">
    <source>
        <dbReference type="ARBA" id="ARBA00022840"/>
    </source>
</evidence>
<accession>A0A8J7P001</accession>
<sequence>MKKRDYGGDGLEQGRGEDERDRGVKSTEALRVAAGDVGVKALRSELSVTARFRLKAGPVERLGHECAWRSTVKRLVSGRYRLKYAASDWQCMKMVTVARSLVARLLAPLWRKAEEEEGEEGLITSGMEEIRHIHGGVVTRLCQDYGLIDELVCFTAAEVLGGVSVGAGDQVRAVAVRDRAAGGWRALQVERVTDSWDEAGGKTVDSETSQLKSLIGMVTSCDREGGFINHTTYFPQQALCDGFKPVKGDWVQAQYFVSQTQWASQAKSVAPLRYHRIDQVSVSSVHGRTGVVDDKVFFTLDSLLLPDQYTPGAGDLVTVVVVESSQSMYCWRALCMAPSDRSTVTGSCPQRVKQCVKGNKYWRSLIYTTRITIQSPCVAKPMYCIACARSPAQPGPEWENQSLLLNKGDLEVSTDTDFGRLLLGQGRELQVWIENKGTETRHLQGCEFAGRDPEVLRLPSRPGGGEGAAREEVKGGGGPPALDQGPGERVCEKLSAGPDEAEPAGTSKSAIAIPPGQRVCVSVRCQARSLGRCTEILLLHFPSFTIKRRLQARVGSMEESLLQPASPYCPAQPAPRGRGTETLTVLPGPAPSRTLRRHLPSFLGHYPVPQRLRDCVRASGDVLVAHPVLGQVGDPSFSLWGFLLVTPSSVCLSVRPSVSPPGAPLGGPLSVVPEEDLTLRVNSDFQRSYMGEPLDVEFTFNRLTTRRCHCALEQSRHLGETVLFPSSVVLQPPQWSEDWEEEEGSREAKQGDQGTSQSDGQDVRMLLMDMVSVATQTKTDSSPQSRPVPSPGCFFNPALNPQQREAVKRILVGECRPMPYILFGPPGTGKTITLIEAILQIHHRLPSSRVLVCTPSNSAADLLCTRLHYSGFLQGGSLVRLNATCRLEESVAEVLRPYCRAGEDVRQAAFHRVVISTCSSAGMLYQIGLRVGHFTHVFIDEAGQASEPEILIPLGLLSERDGQIVLAGDPCQLGPVVKSRLASAFGLGVSLLERLMERPLYRRDEQRYGKGAAYNPLLSASLNDIIVHLAALDFEWRVGHFTHVFIDEAGQASEPEILIPLGLLSERDGQIVLAGDPCQLGPVVKSRLASAFGLGVSLLERLMERPLYRRDEQRYGKGAAYNPLLVTKLVCNYRSHEALLTLPSRLFYKEELVACADLAVVSSLSNWSRLPARGFPLLFHGVRGTEMREGSNPSWFNPAEAVQVMLYCCQLAKRLYRPIAPSDIGIITPYKKQVEKIRGLLQRVGLMEIKVGSVEEFQGQEFLVIVLSTVRSNEDQLGEDGQGVLGFLTNPKRFNVAITRPKALLIIVGNPHVLNKDPCFSALLLYAYDNKAFVGCEAPADLGTRYVGFWALVYAHRRAHRPLRRTTHAAPRSLSASARRWAARESRSGRMQHIIEQNPDMATALLAGEKLKELILPGQQDERAGPLAGLMVQLKLELPFDRVVTIGTVIIPILLVTLVFTRNFAEESIYCYTPHNFTRDQALYARGYCWTELRDAVPGVEAALRPSLFEHKFLPYALLAFAGIMYIPALGWEFLASTRLTSELNFLLHEIDNCYHRAAEGRAPKIEKQIQSKGPGITERERREIIENAEKEKSPEQNLFEKYLERRGQSNFLAKLYLARHLVIICLSSIPISYLSTYYATQRQNEFTCALGEPPDASSAPELRLNVNCKLPAVQLQRIMAAVDITLLCFINLVILVNLIHLFIVRKSNFVFDKLHKVGIKTKRQWQKSQFCDINILAMFCNENRDHIKSLNRLDFITNESDLMYDNVVRQLLAALAQSNHDATPTLRDSGIQTLDPSADPAMLGVGELGGEPLVIKRPRKKMKWIPTSNPLPQPFKEPLTLMRVENSNKPEKPKPVRRKTVTDSLIAPLLDSSKSTQQPPAGKGELIGGSVDKKTTRNFSLDVHPYMLTIRKPKAEAPSNQQLPPTRTQEGVFIEGTHTIVHVSAAITEKKEPLTEPKFSAVTLPSAAYLSGSTTSLPSTACPPDPLSQPAPEGQGPAFSRNPTHPLLNIHHTLYEEEETALGGERRDRLGERAGELITAGEY</sequence>
<keyword evidence="13 21" id="KW-1133">Transmembrane helix</keyword>
<dbReference type="Gene3D" id="3.40.50.300">
    <property type="entry name" value="P-loop containing nucleotide triphosphate hydrolases"/>
    <property type="match status" value="3"/>
</dbReference>
<gene>
    <name evidence="25" type="primary">Panx2</name>
    <name evidence="21" type="synonym">PANX</name>
    <name evidence="25" type="ORF">GTO95_0003190</name>
</gene>
<dbReference type="GO" id="GO:0005886">
    <property type="term" value="C:plasma membrane"/>
    <property type="evidence" value="ECO:0007669"/>
    <property type="project" value="UniProtKB-SubCell"/>
</dbReference>
<organism evidence="25 26">
    <name type="scientific">Atractosteus spatula</name>
    <name type="common">Alligator gar</name>
    <name type="synonym">Lepisosteus spatula</name>
    <dbReference type="NCBI Taxonomy" id="7917"/>
    <lineage>
        <taxon>Eukaryota</taxon>
        <taxon>Metazoa</taxon>
        <taxon>Chordata</taxon>
        <taxon>Craniata</taxon>
        <taxon>Vertebrata</taxon>
        <taxon>Euteleostomi</taxon>
        <taxon>Actinopterygii</taxon>
        <taxon>Neopterygii</taxon>
        <taxon>Holostei</taxon>
        <taxon>Semionotiformes</taxon>
        <taxon>Lepisosteidae</taxon>
        <taxon>Atractosteus</taxon>
    </lineage>
</organism>
<evidence type="ECO:0000256" key="17">
    <source>
        <dbReference type="ARBA" id="ARBA00047984"/>
    </source>
</evidence>
<feature type="compositionally biased region" description="Low complexity" evidence="22">
    <location>
        <begin position="751"/>
        <end position="760"/>
    </location>
</feature>
<dbReference type="InterPro" id="IPR041679">
    <property type="entry name" value="DNA2/NAM7-like_C"/>
</dbReference>
<keyword evidence="26" id="KW-1185">Reference proteome</keyword>
<feature type="glycosylation site" description="N-linked (GlcNAc...) asparagine" evidence="20">
    <location>
        <position position="1476"/>
    </location>
</feature>
<keyword evidence="15 21" id="KW-0472">Membrane</keyword>
<evidence type="ECO:0000256" key="6">
    <source>
        <dbReference type="ARBA" id="ARBA00022475"/>
    </source>
</evidence>
<feature type="domain" description="DNA2/NAM7 helicase helicase" evidence="23">
    <location>
        <begin position="799"/>
        <end position="893"/>
    </location>
</feature>
<evidence type="ECO:0000256" key="10">
    <source>
        <dbReference type="ARBA" id="ARBA00022801"/>
    </source>
</evidence>
<dbReference type="InterPro" id="IPR000990">
    <property type="entry name" value="Innexin"/>
</dbReference>
<evidence type="ECO:0000256" key="21">
    <source>
        <dbReference type="RuleBase" id="RU010713"/>
    </source>
</evidence>
<dbReference type="InterPro" id="IPR047187">
    <property type="entry name" value="SF1_C_Upf1"/>
</dbReference>
<dbReference type="PANTHER" id="PTHR45418:SF1">
    <property type="entry name" value="CANCER_TESTIS ANTIGEN 55"/>
    <property type="match status" value="1"/>
</dbReference>
<comment type="subunit">
    <text evidence="19">Interacts with PIWIL1. Interacts with PIWIL2. Interacts with PIWIL4. Interacts with HSPA2. Interacts with PLD6.</text>
</comment>
<feature type="non-terminal residue" evidence="25">
    <location>
        <position position="1"/>
    </location>
</feature>
<dbReference type="GO" id="GO:0005524">
    <property type="term" value="F:ATP binding"/>
    <property type="evidence" value="ECO:0007669"/>
    <property type="project" value="UniProtKB-KW"/>
</dbReference>
<feature type="transmembrane region" description="Helical" evidence="21">
    <location>
        <begin position="1685"/>
        <end position="1704"/>
    </location>
</feature>
<dbReference type="Proteomes" id="UP000736164">
    <property type="component" value="Unassembled WGS sequence"/>
</dbReference>
<feature type="domain" description="DNA2/NAM7 helicase helicase" evidence="23">
    <location>
        <begin position="911"/>
        <end position="980"/>
    </location>
</feature>
<evidence type="ECO:0000313" key="26">
    <source>
        <dbReference type="Proteomes" id="UP000736164"/>
    </source>
</evidence>
<dbReference type="GO" id="GO:0016787">
    <property type="term" value="F:hydrolase activity"/>
    <property type="evidence" value="ECO:0007669"/>
    <property type="project" value="UniProtKB-KW"/>
</dbReference>
<comment type="similarity">
    <text evidence="21">Belongs to the pannexin family.</text>
</comment>
<evidence type="ECO:0000256" key="5">
    <source>
        <dbReference type="ARBA" id="ARBA00022473"/>
    </source>
</evidence>
<feature type="region of interest" description="Disordered" evidence="22">
    <location>
        <begin position="1"/>
        <end position="25"/>
    </location>
</feature>
<evidence type="ECO:0000256" key="9">
    <source>
        <dbReference type="ARBA" id="ARBA00022741"/>
    </source>
</evidence>
<feature type="transmembrane region" description="Helical" evidence="21">
    <location>
        <begin position="1617"/>
        <end position="1635"/>
    </location>
</feature>
<keyword evidence="5" id="KW-0217">Developmental protein</keyword>
<feature type="region of interest" description="Disordered" evidence="22">
    <location>
        <begin position="1871"/>
        <end position="1892"/>
    </location>
</feature>
<dbReference type="Pfam" id="PF13087">
    <property type="entry name" value="AAA_12"/>
    <property type="match status" value="1"/>
</dbReference>
<reference evidence="25" key="1">
    <citation type="journal article" date="2021" name="Cell">
        <title>Tracing the genetic footprints of vertebrate landing in non-teleost ray-finned fishes.</title>
        <authorList>
            <person name="Bi X."/>
            <person name="Wang K."/>
            <person name="Yang L."/>
            <person name="Pan H."/>
            <person name="Jiang H."/>
            <person name="Wei Q."/>
            <person name="Fang M."/>
            <person name="Yu H."/>
            <person name="Zhu C."/>
            <person name="Cai Y."/>
            <person name="He Y."/>
            <person name="Gan X."/>
            <person name="Zeng H."/>
            <person name="Yu D."/>
            <person name="Zhu Y."/>
            <person name="Jiang H."/>
            <person name="Qiu Q."/>
            <person name="Yang H."/>
            <person name="Zhang Y.E."/>
            <person name="Wang W."/>
            <person name="Zhu M."/>
            <person name="He S."/>
            <person name="Zhang G."/>
        </authorList>
    </citation>
    <scope>NUCLEOTIDE SEQUENCE</scope>
    <source>
        <strain evidence="25">Allg_001</strain>
    </source>
</reference>
<evidence type="ECO:0000256" key="4">
    <source>
        <dbReference type="ARBA" id="ARBA00022448"/>
    </source>
</evidence>
<comment type="subcellular location">
    <subcellularLocation>
        <location evidence="2 21">Cell membrane</location>
        <topology evidence="2 21">Multi-pass membrane protein</topology>
    </subcellularLocation>
    <subcellularLocation>
        <location evidence="1">Cytoplasm</location>
    </subcellularLocation>
</comment>
<dbReference type="Pfam" id="PF13086">
    <property type="entry name" value="AAA_11"/>
    <property type="match status" value="3"/>
</dbReference>
<evidence type="ECO:0000256" key="22">
    <source>
        <dbReference type="SAM" id="MobiDB-lite"/>
    </source>
</evidence>
<comment type="catalytic activity">
    <reaction evidence="17">
        <text>ATP + H2O = ADP + phosphate + H(+)</text>
        <dbReference type="Rhea" id="RHEA:13065"/>
        <dbReference type="ChEBI" id="CHEBI:15377"/>
        <dbReference type="ChEBI" id="CHEBI:15378"/>
        <dbReference type="ChEBI" id="CHEBI:30616"/>
        <dbReference type="ChEBI" id="CHEBI:43474"/>
        <dbReference type="ChEBI" id="CHEBI:456216"/>
        <dbReference type="EC" id="3.6.4.13"/>
    </reaction>
</comment>
<evidence type="ECO:0000256" key="18">
    <source>
        <dbReference type="ARBA" id="ARBA00054623"/>
    </source>
</evidence>
<dbReference type="SUPFAM" id="SSF52540">
    <property type="entry name" value="P-loop containing nucleoside triphosphate hydrolases"/>
    <property type="match status" value="2"/>
</dbReference>
<dbReference type="GO" id="GO:0003724">
    <property type="term" value="F:RNA helicase activity"/>
    <property type="evidence" value="ECO:0007669"/>
    <property type="project" value="UniProtKB-EC"/>
</dbReference>
<feature type="region of interest" description="Disordered" evidence="22">
    <location>
        <begin position="1974"/>
        <end position="1999"/>
    </location>
</feature>
<evidence type="ECO:0000256" key="2">
    <source>
        <dbReference type="ARBA" id="ARBA00004651"/>
    </source>
</evidence>
<dbReference type="FunFam" id="3.40.50.300:FF:000864">
    <property type="entry name" value="Mov10-like RISC complex RNA helicase 1"/>
    <property type="match status" value="1"/>
</dbReference>